<keyword evidence="3" id="KW-1185">Reference proteome</keyword>
<dbReference type="InterPro" id="IPR025362">
    <property type="entry name" value="DUF4266"/>
</dbReference>
<accession>A0A161LTE2</accession>
<dbReference type="PROSITE" id="PS51257">
    <property type="entry name" value="PROKAR_LIPOPROTEIN"/>
    <property type="match status" value="1"/>
</dbReference>
<feature type="domain" description="DUF4266" evidence="1">
    <location>
        <begin position="23"/>
        <end position="72"/>
    </location>
</feature>
<dbReference type="Proteomes" id="UP000076586">
    <property type="component" value="Unassembled WGS sequence"/>
</dbReference>
<evidence type="ECO:0000259" key="1">
    <source>
        <dbReference type="Pfam" id="PF14086"/>
    </source>
</evidence>
<dbReference type="EMBL" id="BDCR01000004">
    <property type="protein sequence ID" value="GAT64220.1"/>
    <property type="molecule type" value="Genomic_DNA"/>
</dbReference>
<dbReference type="RefSeq" id="WP_068706118.1">
    <property type="nucleotide sequence ID" value="NZ_BDCR01000004.1"/>
</dbReference>
<dbReference type="STRING" id="681398.PJIAN_4770"/>
<organism evidence="2 3">
    <name type="scientific">Paludibacter jiangxiensis</name>
    <dbReference type="NCBI Taxonomy" id="681398"/>
    <lineage>
        <taxon>Bacteria</taxon>
        <taxon>Pseudomonadati</taxon>
        <taxon>Bacteroidota</taxon>
        <taxon>Bacteroidia</taxon>
        <taxon>Bacteroidales</taxon>
        <taxon>Paludibacteraceae</taxon>
        <taxon>Paludibacter</taxon>
    </lineage>
</organism>
<reference evidence="3" key="2">
    <citation type="journal article" date="2017" name="Genome Announc.">
        <title>Draft genome sequence of Paludibacter jiangxiensis NM7(T), a propionate-producing fermentative bacterium.</title>
        <authorList>
            <person name="Qiu Y.-L."/>
            <person name="Tourlousse D.M."/>
            <person name="Matsuura N."/>
            <person name="Ohashi A."/>
            <person name="Sekiguchi Y."/>
        </authorList>
    </citation>
    <scope>NUCLEOTIDE SEQUENCE [LARGE SCALE GENOMIC DNA]</scope>
    <source>
        <strain evidence="3">NM7</strain>
    </source>
</reference>
<reference evidence="3" key="1">
    <citation type="submission" date="2016-04" db="EMBL/GenBank/DDBJ databases">
        <title>Draft genome sequence of Paludibacter jiangxiensis strain NM7.</title>
        <authorList>
            <person name="Qiu Y."/>
            <person name="Matsuura N."/>
            <person name="Ohashi A."/>
            <person name="Tourlousse M.D."/>
            <person name="Sekiguchi Y."/>
        </authorList>
    </citation>
    <scope>NUCLEOTIDE SEQUENCE [LARGE SCALE GENOMIC DNA]</scope>
    <source>
        <strain evidence="3">NM7</strain>
    </source>
</reference>
<evidence type="ECO:0000313" key="2">
    <source>
        <dbReference type="EMBL" id="GAT64220.1"/>
    </source>
</evidence>
<dbReference type="OrthoDB" id="679785at2"/>
<proteinExistence type="predicted"/>
<sequence length="72" mass="7756">MKHSKTIIFFALSVLSLSSCVSVKEYQKSRLNDSEMILSNRKVEKEELNFQVIKEGAAGANSGKSGGGCGCN</sequence>
<dbReference type="AlphaFoldDB" id="A0A161LTE2"/>
<name>A0A161LTE2_9BACT</name>
<dbReference type="Pfam" id="PF14086">
    <property type="entry name" value="DUF4266"/>
    <property type="match status" value="1"/>
</dbReference>
<comment type="caution">
    <text evidence="2">The sequence shown here is derived from an EMBL/GenBank/DDBJ whole genome shotgun (WGS) entry which is preliminary data.</text>
</comment>
<evidence type="ECO:0000313" key="3">
    <source>
        <dbReference type="Proteomes" id="UP000076586"/>
    </source>
</evidence>
<gene>
    <name evidence="2" type="ORF">PJIAN_4770</name>
</gene>
<protein>
    <recommendedName>
        <fullName evidence="1">DUF4266 domain-containing protein</fullName>
    </recommendedName>
</protein>